<evidence type="ECO:0000313" key="2">
    <source>
        <dbReference type="Proteomes" id="UP001162156"/>
    </source>
</evidence>
<dbReference type="EMBL" id="JANEYF010004010">
    <property type="protein sequence ID" value="KAJ8932576.1"/>
    <property type="molecule type" value="Genomic_DNA"/>
</dbReference>
<comment type="caution">
    <text evidence="1">The sequence shown here is derived from an EMBL/GenBank/DDBJ whole genome shotgun (WGS) entry which is preliminary data.</text>
</comment>
<evidence type="ECO:0000313" key="1">
    <source>
        <dbReference type="EMBL" id="KAJ8932576.1"/>
    </source>
</evidence>
<keyword evidence="2" id="KW-1185">Reference proteome</keyword>
<protein>
    <submittedName>
        <fullName evidence="1">Uncharacterized protein</fullName>
    </submittedName>
</protein>
<gene>
    <name evidence="1" type="ORF">NQ314_014567</name>
</gene>
<organism evidence="1 2">
    <name type="scientific">Rhamnusium bicolor</name>
    <dbReference type="NCBI Taxonomy" id="1586634"/>
    <lineage>
        <taxon>Eukaryota</taxon>
        <taxon>Metazoa</taxon>
        <taxon>Ecdysozoa</taxon>
        <taxon>Arthropoda</taxon>
        <taxon>Hexapoda</taxon>
        <taxon>Insecta</taxon>
        <taxon>Pterygota</taxon>
        <taxon>Neoptera</taxon>
        <taxon>Endopterygota</taxon>
        <taxon>Coleoptera</taxon>
        <taxon>Polyphaga</taxon>
        <taxon>Cucujiformia</taxon>
        <taxon>Chrysomeloidea</taxon>
        <taxon>Cerambycidae</taxon>
        <taxon>Lepturinae</taxon>
        <taxon>Rhagiini</taxon>
        <taxon>Rhamnusium</taxon>
    </lineage>
</organism>
<proteinExistence type="predicted"/>
<dbReference type="AlphaFoldDB" id="A0AAV8X3N9"/>
<name>A0AAV8X3N9_9CUCU</name>
<accession>A0AAV8X3N9</accession>
<sequence>MVLKMSATEIVRFGIEIVSLALAEECRKILERKKKRRPRRWWVKPWIQRREQLGASTQLLV</sequence>
<reference evidence="1" key="1">
    <citation type="journal article" date="2023" name="Insect Mol. Biol.">
        <title>Genome sequencing provides insights into the evolution of gene families encoding plant cell wall-degrading enzymes in longhorned beetles.</title>
        <authorList>
            <person name="Shin N.R."/>
            <person name="Okamura Y."/>
            <person name="Kirsch R."/>
            <person name="Pauchet Y."/>
        </authorList>
    </citation>
    <scope>NUCLEOTIDE SEQUENCE</scope>
    <source>
        <strain evidence="1">RBIC_L_NR</strain>
    </source>
</reference>
<dbReference type="Proteomes" id="UP001162156">
    <property type="component" value="Unassembled WGS sequence"/>
</dbReference>